<dbReference type="GO" id="GO:0031106">
    <property type="term" value="P:septin ring organization"/>
    <property type="evidence" value="ECO:0007669"/>
    <property type="project" value="EnsemblFungi"/>
</dbReference>
<dbReference type="CDD" id="cd06093">
    <property type="entry name" value="PX_domain"/>
    <property type="match status" value="1"/>
</dbReference>
<dbReference type="PANTHER" id="PTHR23176:SF129">
    <property type="entry name" value="RHO GTPASE ACTIVATING PROTEIN AT 16F, ISOFORM E-RELATED"/>
    <property type="match status" value="1"/>
</dbReference>
<dbReference type="SUPFAM" id="SSF48350">
    <property type="entry name" value="GTPase activation domain, GAP"/>
    <property type="match status" value="1"/>
</dbReference>
<feature type="domain" description="Rho-GAP" evidence="4">
    <location>
        <begin position="811"/>
        <end position="1027"/>
    </location>
</feature>
<evidence type="ECO:0000313" key="6">
    <source>
        <dbReference type="Proteomes" id="UP000054304"/>
    </source>
</evidence>
<dbReference type="SUPFAM" id="SSF64268">
    <property type="entry name" value="PX domain"/>
    <property type="match status" value="1"/>
</dbReference>
<dbReference type="GO" id="GO:0007165">
    <property type="term" value="P:signal transduction"/>
    <property type="evidence" value="ECO:0007669"/>
    <property type="project" value="InterPro"/>
</dbReference>
<dbReference type="InterPro" id="IPR036871">
    <property type="entry name" value="PX_dom_sf"/>
</dbReference>
<dbReference type="GO" id="GO:0030010">
    <property type="term" value="P:establishment of cell polarity"/>
    <property type="evidence" value="ECO:0007669"/>
    <property type="project" value="EnsemblFungi"/>
</dbReference>
<dbReference type="PANTHER" id="PTHR23176">
    <property type="entry name" value="RHO/RAC/CDC GTPASE-ACTIVATING PROTEIN"/>
    <property type="match status" value="1"/>
</dbReference>
<dbReference type="HOGENOM" id="CLU_010436_0_0_1"/>
<feature type="compositionally biased region" description="Low complexity" evidence="2">
    <location>
        <begin position="349"/>
        <end position="362"/>
    </location>
</feature>
<dbReference type="InterPro" id="IPR000198">
    <property type="entry name" value="RhoGAP_dom"/>
</dbReference>
<feature type="region of interest" description="Disordered" evidence="2">
    <location>
        <begin position="192"/>
        <end position="286"/>
    </location>
</feature>
<dbReference type="SMART" id="SM00324">
    <property type="entry name" value="RhoGAP"/>
    <property type="match status" value="1"/>
</dbReference>
<feature type="compositionally biased region" description="Polar residues" evidence="2">
    <location>
        <begin position="320"/>
        <end position="337"/>
    </location>
</feature>
<dbReference type="Gene3D" id="2.30.29.30">
    <property type="entry name" value="Pleckstrin-homology domain (PH domain)/Phosphotyrosine-binding domain (PTB)"/>
    <property type="match status" value="1"/>
</dbReference>
<dbReference type="GO" id="GO:0005096">
    <property type="term" value="F:GTPase activator activity"/>
    <property type="evidence" value="ECO:0007669"/>
    <property type="project" value="UniProtKB-KW"/>
</dbReference>
<organism evidence="5 6">
    <name type="scientific">Lachancea lanzarotensis</name>
    <dbReference type="NCBI Taxonomy" id="1245769"/>
    <lineage>
        <taxon>Eukaryota</taxon>
        <taxon>Fungi</taxon>
        <taxon>Dikarya</taxon>
        <taxon>Ascomycota</taxon>
        <taxon>Saccharomycotina</taxon>
        <taxon>Saccharomycetes</taxon>
        <taxon>Saccharomycetales</taxon>
        <taxon>Saccharomycetaceae</taxon>
        <taxon>Lachancea</taxon>
    </lineage>
</organism>
<dbReference type="RefSeq" id="XP_022630320.1">
    <property type="nucleotide sequence ID" value="XM_022775454.1"/>
</dbReference>
<protein>
    <submittedName>
        <fullName evidence="5">LALA0S10e02498g1_1</fullName>
    </submittedName>
</protein>
<dbReference type="PROSITE" id="PS50003">
    <property type="entry name" value="PH_DOMAIN"/>
    <property type="match status" value="1"/>
</dbReference>
<feature type="compositionally biased region" description="Polar residues" evidence="2">
    <location>
        <begin position="722"/>
        <end position="734"/>
    </location>
</feature>
<evidence type="ECO:0000259" key="4">
    <source>
        <dbReference type="PROSITE" id="PS50238"/>
    </source>
</evidence>
<evidence type="ECO:0000259" key="3">
    <source>
        <dbReference type="PROSITE" id="PS50003"/>
    </source>
</evidence>
<dbReference type="CDD" id="cd13277">
    <property type="entry name" value="PH_Bem3"/>
    <property type="match status" value="1"/>
</dbReference>
<dbReference type="SMART" id="SM00233">
    <property type="entry name" value="PH"/>
    <property type="match status" value="1"/>
</dbReference>
<dbReference type="InterPro" id="IPR008936">
    <property type="entry name" value="Rho_GTPase_activation_prot"/>
</dbReference>
<proteinExistence type="predicted"/>
<dbReference type="Pfam" id="PF00787">
    <property type="entry name" value="PX"/>
    <property type="match status" value="1"/>
</dbReference>
<dbReference type="Gene3D" id="1.10.555.10">
    <property type="entry name" value="Rho GTPase activation protein"/>
    <property type="match status" value="1"/>
</dbReference>
<dbReference type="Pfam" id="PF00169">
    <property type="entry name" value="PH"/>
    <property type="match status" value="1"/>
</dbReference>
<dbReference type="InterPro" id="IPR001849">
    <property type="entry name" value="PH_domain"/>
</dbReference>
<evidence type="ECO:0000256" key="2">
    <source>
        <dbReference type="SAM" id="MobiDB-lite"/>
    </source>
</evidence>
<dbReference type="GO" id="GO:0043332">
    <property type="term" value="C:mating projection tip"/>
    <property type="evidence" value="ECO:0007669"/>
    <property type="project" value="EnsemblFungi"/>
</dbReference>
<feature type="region of interest" description="Disordered" evidence="2">
    <location>
        <begin position="754"/>
        <end position="773"/>
    </location>
</feature>
<name>A0A0C7N8B7_9SACH</name>
<dbReference type="Gene3D" id="3.30.1520.10">
    <property type="entry name" value="Phox-like domain"/>
    <property type="match status" value="1"/>
</dbReference>
<feature type="region of interest" description="Disordered" evidence="2">
    <location>
        <begin position="320"/>
        <end position="363"/>
    </location>
</feature>
<feature type="region of interest" description="Disordered" evidence="2">
    <location>
        <begin position="105"/>
        <end position="138"/>
    </location>
</feature>
<dbReference type="Proteomes" id="UP000054304">
    <property type="component" value="Unassembled WGS sequence"/>
</dbReference>
<dbReference type="STRING" id="1245769.A0A0C7N8B7"/>
<dbReference type="EMBL" id="LN736369">
    <property type="protein sequence ID" value="CEP64110.1"/>
    <property type="molecule type" value="Genomic_DNA"/>
</dbReference>
<dbReference type="InterPro" id="IPR011993">
    <property type="entry name" value="PH-like_dom_sf"/>
</dbReference>
<dbReference type="InterPro" id="IPR050729">
    <property type="entry name" value="Rho-GAP"/>
</dbReference>
<feature type="region of interest" description="Disordered" evidence="2">
    <location>
        <begin position="156"/>
        <end position="180"/>
    </location>
</feature>
<feature type="compositionally biased region" description="Polar residues" evidence="2">
    <location>
        <begin position="232"/>
        <end position="276"/>
    </location>
</feature>
<feature type="region of interest" description="Disordered" evidence="2">
    <location>
        <begin position="36"/>
        <end position="56"/>
    </location>
</feature>
<dbReference type="GO" id="GO:0005938">
    <property type="term" value="C:cell cortex"/>
    <property type="evidence" value="ECO:0007669"/>
    <property type="project" value="EnsemblFungi"/>
</dbReference>
<dbReference type="GO" id="GO:0000131">
    <property type="term" value="C:incipient cellular bud site"/>
    <property type="evidence" value="ECO:0007669"/>
    <property type="project" value="EnsemblFungi"/>
</dbReference>
<dbReference type="OrthoDB" id="185175at2759"/>
<keyword evidence="6" id="KW-1185">Reference proteome</keyword>
<gene>
    <name evidence="5" type="ORF">LALA0_S10e02498g</name>
</gene>
<dbReference type="GO" id="GO:0035024">
    <property type="term" value="P:negative regulation of Rho protein signal transduction"/>
    <property type="evidence" value="ECO:0007669"/>
    <property type="project" value="EnsemblFungi"/>
</dbReference>
<feature type="region of interest" description="Disordered" evidence="2">
    <location>
        <begin position="388"/>
        <end position="412"/>
    </location>
</feature>
<dbReference type="Pfam" id="PF00620">
    <property type="entry name" value="RhoGAP"/>
    <property type="match status" value="1"/>
</dbReference>
<dbReference type="SUPFAM" id="SSF50729">
    <property type="entry name" value="PH domain-like"/>
    <property type="match status" value="1"/>
</dbReference>
<reference evidence="5 6" key="1">
    <citation type="submission" date="2014-12" db="EMBL/GenBank/DDBJ databases">
        <authorList>
            <person name="Neuveglise Cecile"/>
        </authorList>
    </citation>
    <scope>NUCLEOTIDE SEQUENCE [LARGE SCALE GENOMIC DNA]</scope>
    <source>
        <strain evidence="5 6">CBS 12615</strain>
    </source>
</reference>
<feature type="compositionally biased region" description="Polar residues" evidence="2">
    <location>
        <begin position="388"/>
        <end position="404"/>
    </location>
</feature>
<keyword evidence="1" id="KW-0343">GTPase activation</keyword>
<evidence type="ECO:0000256" key="1">
    <source>
        <dbReference type="ARBA" id="ARBA00022468"/>
    </source>
</evidence>
<evidence type="ECO:0000313" key="5">
    <source>
        <dbReference type="EMBL" id="CEP64110.1"/>
    </source>
</evidence>
<feature type="domain" description="PH" evidence="3">
    <location>
        <begin position="571"/>
        <end position="678"/>
    </location>
</feature>
<dbReference type="GO" id="GO:0032266">
    <property type="term" value="F:phosphatidylinositol-3-phosphate binding"/>
    <property type="evidence" value="ECO:0007669"/>
    <property type="project" value="EnsemblFungi"/>
</dbReference>
<sequence length="1027" mass="114180">MGSGENAANSSATLELLSRYDNHVFERDETLAEVEREDWTARSSGNLGAPGGPSYDELLKENVKLRLQLQEHETEVVSLRKLVEVLKSDRSAQVDSVRQQLIVEEEGKEDKKDSEPVLPPRSADRKRNAKNLSLNSVSDPTIPDLKFRSLLSPADVGLNRSVPYNHTTPTLREPGDNEHVLSPTELDRIRRSSSSYSNFGAASPATSVAYTTSRISPSKSNKNFTAKEEESTNTVSNKSGSSHQSVKVATASIHESFNSPLRQVSNSSGNQHSTENSARKEYPKSPVPNLLATEANAGEFSPSSKRNLNNFADMLDSTFESQSISSPQRVQASQQHGTRALGSPVALNKPAASPKPGPSSTSFIRYQNASTEERSQISTVFSSTASYNISGQDQQSPRSYSTKSYPYGESDGITDTIQTSQVTTTSSVPDSQSMVSDIPLFLQPNELNSIRIEILSTLHRDQDRSNDDNSILFSVIDKKSAKEMFRFAKTIDRIYELDVYLKCHMDTIMLPPLPEKQYFDSGSPVKIDYRREKLNDYFSCLYNSTNLSPLIALKMAKFISTDTVINSFIGGYTKEGVLLMRKSKALGTPNTWRLTYGVLNNGTLSLLDHGQVTENVKLQNAAIELQANLPDDRYGTRNGFIVTVPKKSGLSSGTKYYFCCESPKERESWVSTITEFVESSVMSNSSYYAKSETSSMLDHTSVGDAVSDSAPSYIGPMVNLQPTKVSTATNADTTPTEDERESKRSRMRSFFPFKKVNPSQTPDSDLATEGGQTISAPGLDELTIAKTLQSMNLASEVLTDKVFGSDLNHCLSLSSQLYQGRFRIPSVVYRCLEYLYRNRGLDEEGIFRISGSTVLIKSLQEQFDREYDVDLCNFNEKVVTEENQNSYSTGLVDVNTVTGLLKLYLRQMPHSIFGDMMFSAFKNVIEASESSPSQIALEFRRLLNLQEMPFENVSLMYVLFELLVKINQKSSINKMNLRNLCIVFSPTLNIPVNVIQPFVVDFSCIFENEEPVSDSLREQLTLSLPHM</sequence>
<feature type="region of interest" description="Disordered" evidence="2">
    <location>
        <begin position="722"/>
        <end position="747"/>
    </location>
</feature>
<dbReference type="AlphaFoldDB" id="A0A0C7N8B7"/>
<dbReference type="GeneID" id="34687642"/>
<dbReference type="GO" id="GO:0005934">
    <property type="term" value="C:cellular bud tip"/>
    <property type="evidence" value="ECO:0007669"/>
    <property type="project" value="EnsemblFungi"/>
</dbReference>
<dbReference type="InterPro" id="IPR001683">
    <property type="entry name" value="PX_dom"/>
</dbReference>
<accession>A0A0C7N8B7</accession>
<feature type="compositionally biased region" description="Polar residues" evidence="2">
    <location>
        <begin position="198"/>
        <end position="224"/>
    </location>
</feature>
<dbReference type="PROSITE" id="PS50238">
    <property type="entry name" value="RHOGAP"/>
    <property type="match status" value="1"/>
</dbReference>